<evidence type="ECO:0000313" key="5">
    <source>
        <dbReference type="Proteomes" id="UP001148018"/>
    </source>
</evidence>
<proteinExistence type="inferred from homology"/>
<feature type="region of interest" description="Disordered" evidence="3">
    <location>
        <begin position="108"/>
        <end position="161"/>
    </location>
</feature>
<comment type="caution">
    <text evidence="4">The sequence shown here is derived from an EMBL/GenBank/DDBJ whole genome shotgun (WGS) entry which is preliminary data.</text>
</comment>
<comment type="similarity">
    <text evidence="1">Belongs to the dapper family.</text>
</comment>
<evidence type="ECO:0000256" key="2">
    <source>
        <dbReference type="ARBA" id="ARBA00023054"/>
    </source>
</evidence>
<accession>A0A9Q0DND8</accession>
<dbReference type="AlphaFoldDB" id="A0A9Q0DND8"/>
<evidence type="ECO:0008006" key="6">
    <source>
        <dbReference type="Google" id="ProtNLM"/>
    </source>
</evidence>
<dbReference type="OrthoDB" id="9886203at2759"/>
<protein>
    <recommendedName>
        <fullName evidence="6">Dapper homolog 3</fullName>
    </recommendedName>
</protein>
<dbReference type="GO" id="GO:0005737">
    <property type="term" value="C:cytoplasm"/>
    <property type="evidence" value="ECO:0007669"/>
    <property type="project" value="TreeGrafter"/>
</dbReference>
<feature type="compositionally biased region" description="Basic residues" evidence="3">
    <location>
        <begin position="529"/>
        <end position="543"/>
    </location>
</feature>
<gene>
    <name evidence="4" type="ORF">NHX12_008725</name>
</gene>
<feature type="region of interest" description="Disordered" evidence="3">
    <location>
        <begin position="256"/>
        <end position="299"/>
    </location>
</feature>
<dbReference type="Proteomes" id="UP001148018">
    <property type="component" value="Unassembled WGS sequence"/>
</dbReference>
<feature type="compositionally biased region" description="Polar residues" evidence="3">
    <location>
        <begin position="440"/>
        <end position="452"/>
    </location>
</feature>
<dbReference type="Pfam" id="PF15268">
    <property type="entry name" value="Dapper"/>
    <property type="match status" value="2"/>
</dbReference>
<name>A0A9Q0DND8_9TELE</name>
<dbReference type="EMBL" id="JANIIK010000114">
    <property type="protein sequence ID" value="KAJ3590776.1"/>
    <property type="molecule type" value="Genomic_DNA"/>
</dbReference>
<feature type="compositionally biased region" description="Low complexity" evidence="3">
    <location>
        <begin position="602"/>
        <end position="624"/>
    </location>
</feature>
<dbReference type="PANTHER" id="PTHR15919">
    <property type="entry name" value="DAPPER-RELATED"/>
    <property type="match status" value="1"/>
</dbReference>
<feature type="compositionally biased region" description="Basic and acidic residues" evidence="3">
    <location>
        <begin position="457"/>
        <end position="475"/>
    </location>
</feature>
<dbReference type="InterPro" id="IPR024843">
    <property type="entry name" value="Dapper"/>
</dbReference>
<reference evidence="4" key="1">
    <citation type="submission" date="2022-07" db="EMBL/GenBank/DDBJ databases">
        <title>Chromosome-level genome of Muraenolepis orangiensis.</title>
        <authorList>
            <person name="Kim J."/>
        </authorList>
    </citation>
    <scope>NUCLEOTIDE SEQUENCE</scope>
    <source>
        <strain evidence="4">KU_S4_2022</strain>
        <tissue evidence="4">Muscle</tissue>
    </source>
</reference>
<organism evidence="4 5">
    <name type="scientific">Muraenolepis orangiensis</name>
    <name type="common">Patagonian moray cod</name>
    <dbReference type="NCBI Taxonomy" id="630683"/>
    <lineage>
        <taxon>Eukaryota</taxon>
        <taxon>Metazoa</taxon>
        <taxon>Chordata</taxon>
        <taxon>Craniata</taxon>
        <taxon>Vertebrata</taxon>
        <taxon>Euteleostomi</taxon>
        <taxon>Actinopterygii</taxon>
        <taxon>Neopterygii</taxon>
        <taxon>Teleostei</taxon>
        <taxon>Neoteleostei</taxon>
        <taxon>Acanthomorphata</taxon>
        <taxon>Zeiogadaria</taxon>
        <taxon>Gadariae</taxon>
        <taxon>Gadiformes</taxon>
        <taxon>Muraenolepidoidei</taxon>
        <taxon>Muraenolepididae</taxon>
        <taxon>Muraenolepis</taxon>
    </lineage>
</organism>
<evidence type="ECO:0000256" key="3">
    <source>
        <dbReference type="SAM" id="MobiDB-lite"/>
    </source>
</evidence>
<dbReference type="PANTHER" id="PTHR15919:SF1">
    <property type="entry name" value="DAPPER HOMOLOG 3"/>
    <property type="match status" value="1"/>
</dbReference>
<feature type="compositionally biased region" description="Basic and acidic residues" evidence="3">
    <location>
        <begin position="129"/>
        <end position="139"/>
    </location>
</feature>
<evidence type="ECO:0000256" key="1">
    <source>
        <dbReference type="ARBA" id="ARBA00010807"/>
    </source>
</evidence>
<sequence length="654" mass="71527">MHRAVSFPTTVERSGTKELLEASLAGLCELELRKQRQECLVLGALAPGDPDLRGPSHHRSDMACFSNWGQENLTLRRQLSALQNSPWGLMQALEKQVGELRMDPAGESYHLALGDPGDSRPSSGFYESSEGHSPKERCSSSEPTDGGSFWAYSSERPTSLGDSLTQIEDDLQDLPTARTSLPRSFSAPYPPLEGIAEEASVEEVWQWESLGRRSQAWRHPSRAEEERRAGEEDYRRALRVEGYILGLIQQHALSPRPCQPRTNLNPDLLYGPPRKTPCHTPRRRPLDPRADLPPNPEGQAWGCDLLQGEAPSLEEECYLALPYPHPRPLSLAVGLPAPLPSLRPSCGTGTLEHCHRPQSPLHCPSPPSPAHYTQDLVCAQYIPGQGCHAPLSSPSHYGPDQLTSGLLITSPDPLPNQTAKHRGPKKSQDGDRHASRKCGTKTSRSQSENSLLGQRGLPERRYSTTDRPQGRRDPVHSQAQGEGGPGRRWCSDLELSQDEGDGRTAVPAEPGHRRPPRRSRQGPAGARPQPHHRHPHQQQHNHHAQPERAPLCRGEGGHTRAAPGESESSMSEVYSPASSSLSSDSDESGGLVWPQQLPPRLAPSSSSSSPQASANTASSSSSRPKAFVKIKASHALKKKILRFRSGSLKVMTTV</sequence>
<feature type="region of interest" description="Disordered" evidence="3">
    <location>
        <begin position="392"/>
        <end position="625"/>
    </location>
</feature>
<keyword evidence="5" id="KW-1185">Reference proteome</keyword>
<feature type="compositionally biased region" description="Low complexity" evidence="3">
    <location>
        <begin position="571"/>
        <end position="595"/>
    </location>
</feature>
<evidence type="ECO:0000313" key="4">
    <source>
        <dbReference type="EMBL" id="KAJ3590776.1"/>
    </source>
</evidence>
<keyword evidence="2" id="KW-0175">Coiled coil</keyword>
<dbReference type="GO" id="GO:0090090">
    <property type="term" value="P:negative regulation of canonical Wnt signaling pathway"/>
    <property type="evidence" value="ECO:0007669"/>
    <property type="project" value="TreeGrafter"/>
</dbReference>